<name>A0ABW3CKB8_9ACTN</name>
<proteinExistence type="predicted"/>
<comment type="caution">
    <text evidence="1">The sequence shown here is derived from an EMBL/GenBank/DDBJ whole genome shotgun (WGS) entry which is preliminary data.</text>
</comment>
<dbReference type="PANTHER" id="PTHR34861:SF10">
    <property type="entry name" value="CYCLASE"/>
    <property type="match status" value="1"/>
</dbReference>
<dbReference type="PANTHER" id="PTHR34861">
    <property type="match status" value="1"/>
</dbReference>
<feature type="non-terminal residue" evidence="1">
    <location>
        <position position="180"/>
    </location>
</feature>
<keyword evidence="2" id="KW-1185">Reference proteome</keyword>
<organism evidence="1 2">
    <name type="scientific">Actinomadura adrarensis</name>
    <dbReference type="NCBI Taxonomy" id="1819600"/>
    <lineage>
        <taxon>Bacteria</taxon>
        <taxon>Bacillati</taxon>
        <taxon>Actinomycetota</taxon>
        <taxon>Actinomycetes</taxon>
        <taxon>Streptosporangiales</taxon>
        <taxon>Thermomonosporaceae</taxon>
        <taxon>Actinomadura</taxon>
    </lineage>
</organism>
<reference evidence="2" key="1">
    <citation type="journal article" date="2019" name="Int. J. Syst. Evol. Microbiol.">
        <title>The Global Catalogue of Microorganisms (GCM) 10K type strain sequencing project: providing services to taxonomists for standard genome sequencing and annotation.</title>
        <authorList>
            <consortium name="The Broad Institute Genomics Platform"/>
            <consortium name="The Broad Institute Genome Sequencing Center for Infectious Disease"/>
            <person name="Wu L."/>
            <person name="Ma J."/>
        </authorList>
    </citation>
    <scope>NUCLEOTIDE SEQUENCE [LARGE SCALE GENOMIC DNA]</scope>
    <source>
        <strain evidence="2">JCM 31696</strain>
    </source>
</reference>
<dbReference type="Gene3D" id="3.50.30.50">
    <property type="entry name" value="Putative cyclase"/>
    <property type="match status" value="1"/>
</dbReference>
<evidence type="ECO:0000313" key="1">
    <source>
        <dbReference type="EMBL" id="MFD0854012.1"/>
    </source>
</evidence>
<dbReference type="EMBL" id="JBHTIR010002626">
    <property type="protein sequence ID" value="MFD0854012.1"/>
    <property type="molecule type" value="Genomic_DNA"/>
</dbReference>
<dbReference type="InterPro" id="IPR037175">
    <property type="entry name" value="KFase_sf"/>
</dbReference>
<protein>
    <submittedName>
        <fullName evidence="1">Uncharacterized protein</fullName>
    </submittedName>
</protein>
<sequence length="180" mass="19895">MSVSETSGWTPAWTPPSYTVDENGKVVGYINDRKPNNWGRWGELDERGTVNFITEQMVADAARLIETGRAISLAIPLDSQGPVHPSRTGVVHMYGYTGSDFIAGSVANNIYPHFQGSDDYIFMPLQGSTQWDGIAHFFYRDTMYNGFWAGNVEAFGGARRGSIHKMKERLAGRGVLLDVA</sequence>
<dbReference type="Proteomes" id="UP001597083">
    <property type="component" value="Unassembled WGS sequence"/>
</dbReference>
<accession>A0ABW3CKB8</accession>
<evidence type="ECO:0000313" key="2">
    <source>
        <dbReference type="Proteomes" id="UP001597083"/>
    </source>
</evidence>
<gene>
    <name evidence="1" type="ORF">ACFQ07_17375</name>
</gene>